<reference evidence="4" key="1">
    <citation type="submission" date="2016-03" db="EMBL/GenBank/DDBJ databases">
        <authorList>
            <person name="Devillers H."/>
        </authorList>
    </citation>
    <scope>NUCLEOTIDE SEQUENCE [LARGE SCALE GENOMIC DNA]</scope>
</reference>
<dbReference type="STRING" id="1230905.A0A1G4KHD5"/>
<name>A0A1G4KHD5_9SACH</name>
<organism evidence="3 4">
    <name type="scientific">Lachancea mirantina</name>
    <dbReference type="NCBI Taxonomy" id="1230905"/>
    <lineage>
        <taxon>Eukaryota</taxon>
        <taxon>Fungi</taxon>
        <taxon>Dikarya</taxon>
        <taxon>Ascomycota</taxon>
        <taxon>Saccharomycotina</taxon>
        <taxon>Saccharomycetes</taxon>
        <taxon>Saccharomycetales</taxon>
        <taxon>Saccharomycetaceae</taxon>
        <taxon>Lachancea</taxon>
    </lineage>
</organism>
<evidence type="ECO:0000256" key="1">
    <source>
        <dbReference type="SAM" id="Coils"/>
    </source>
</evidence>
<protein>
    <submittedName>
        <fullName evidence="3">LAMI_0H12244g1_1</fullName>
    </submittedName>
</protein>
<evidence type="ECO:0000256" key="2">
    <source>
        <dbReference type="SAM" id="MobiDB-lite"/>
    </source>
</evidence>
<keyword evidence="1" id="KW-0175">Coiled coil</keyword>
<evidence type="ECO:0000313" key="4">
    <source>
        <dbReference type="Proteomes" id="UP000191024"/>
    </source>
</evidence>
<gene>
    <name evidence="3" type="ORF">LAMI_0H12244G</name>
</gene>
<keyword evidence="4" id="KW-1185">Reference proteome</keyword>
<sequence>MRMSRVNLPEIANPKLFSPQIYDRYPLKYEEQIKILQKERLHLEELVYDIDNAQILQYMDSNGEIDIKRKLLGEYALYRAKSSTQETDFVEQLIRWQLDLSKSRSQDFTSREKQQRMVYETLLSVLGSQAFEEVVARQSDDSSNVHNTFQTNDPSHSISRIDSSHAQVDEVTSYLLSSALQKGIDLKPESQRHSGDQNDVSFLKECIDSILEGYSSGNNNQGKTLDDEKSSSELELALKDLRLAHSYLTRRFENDRNEHLRSIDQLTKTNEELSHELLAFHSKFRNIQTKYSELQKETTQLEEKLRLNSLTSLSSPEADASSLNSVGSNGGRPQSLAIMRKEFKKVLSETQRKYETELREERELRRSLERELASQQQ</sequence>
<evidence type="ECO:0000313" key="3">
    <source>
        <dbReference type="EMBL" id="SCV03950.1"/>
    </source>
</evidence>
<feature type="compositionally biased region" description="Polar residues" evidence="2">
    <location>
        <begin position="312"/>
        <end position="327"/>
    </location>
</feature>
<feature type="coiled-coil region" evidence="1">
    <location>
        <begin position="256"/>
        <end position="304"/>
    </location>
</feature>
<dbReference type="EMBL" id="LT598468">
    <property type="protein sequence ID" value="SCV03950.1"/>
    <property type="molecule type" value="Genomic_DNA"/>
</dbReference>
<accession>A0A1G4KHD5</accession>
<dbReference type="OrthoDB" id="3996692at2759"/>
<dbReference type="AlphaFoldDB" id="A0A1G4KHD5"/>
<feature type="region of interest" description="Disordered" evidence="2">
    <location>
        <begin position="312"/>
        <end position="337"/>
    </location>
</feature>
<feature type="region of interest" description="Disordered" evidence="2">
    <location>
        <begin position="139"/>
        <end position="159"/>
    </location>
</feature>
<feature type="compositionally biased region" description="Polar residues" evidence="2">
    <location>
        <begin position="141"/>
        <end position="159"/>
    </location>
</feature>
<dbReference type="Proteomes" id="UP000191024">
    <property type="component" value="Chromosome H"/>
</dbReference>
<feature type="region of interest" description="Disordered" evidence="2">
    <location>
        <begin position="352"/>
        <end position="377"/>
    </location>
</feature>
<proteinExistence type="predicted"/>